<dbReference type="InterPro" id="IPR050606">
    <property type="entry name" value="Calponin-like"/>
</dbReference>
<evidence type="ECO:0000313" key="7">
    <source>
        <dbReference type="EMBL" id="KAJ6216631.1"/>
    </source>
</evidence>
<evidence type="ECO:0000256" key="1">
    <source>
        <dbReference type="ARBA" id="ARBA00004141"/>
    </source>
</evidence>
<dbReference type="InterPro" id="IPR003096">
    <property type="entry name" value="SM22_calponin"/>
</dbReference>
<evidence type="ECO:0000256" key="2">
    <source>
        <dbReference type="ARBA" id="ARBA00022692"/>
    </source>
</evidence>
<accession>A0A9Q0M0D0</accession>
<dbReference type="SUPFAM" id="SSF47576">
    <property type="entry name" value="Calponin-homology domain, CH-domain"/>
    <property type="match status" value="1"/>
</dbReference>
<dbReference type="GO" id="GO:0051015">
    <property type="term" value="F:actin filament binding"/>
    <property type="evidence" value="ECO:0007669"/>
    <property type="project" value="TreeGrafter"/>
</dbReference>
<dbReference type="CDD" id="cd00014">
    <property type="entry name" value="CH_SF"/>
    <property type="match status" value="1"/>
</dbReference>
<name>A0A9Q0M0D0_BLOTA</name>
<proteinExistence type="predicted"/>
<dbReference type="EMBL" id="JAPWDV010000003">
    <property type="protein sequence ID" value="KAJ6216631.1"/>
    <property type="molecule type" value="Genomic_DNA"/>
</dbReference>
<dbReference type="GO" id="GO:0015629">
    <property type="term" value="C:actin cytoskeleton"/>
    <property type="evidence" value="ECO:0007669"/>
    <property type="project" value="TreeGrafter"/>
</dbReference>
<dbReference type="InterPro" id="IPR008952">
    <property type="entry name" value="Tetraspanin_EC2_sf"/>
</dbReference>
<dbReference type="Gene3D" id="1.10.1450.10">
    <property type="entry name" value="Tetraspanin"/>
    <property type="match status" value="1"/>
</dbReference>
<reference evidence="7" key="1">
    <citation type="submission" date="2022-12" db="EMBL/GenBank/DDBJ databases">
        <title>Genome assemblies of Blomia tropicalis.</title>
        <authorList>
            <person name="Cui Y."/>
        </authorList>
    </citation>
    <scope>NUCLEOTIDE SEQUENCE</scope>
    <source>
        <tissue evidence="7">Adult mites</tissue>
    </source>
</reference>
<keyword evidence="2 5" id="KW-0812">Transmembrane</keyword>
<keyword evidence="8" id="KW-1185">Reference proteome</keyword>
<dbReference type="InterPro" id="IPR001715">
    <property type="entry name" value="CH_dom"/>
</dbReference>
<evidence type="ECO:0000256" key="5">
    <source>
        <dbReference type="SAM" id="Phobius"/>
    </source>
</evidence>
<evidence type="ECO:0000256" key="3">
    <source>
        <dbReference type="ARBA" id="ARBA00022989"/>
    </source>
</evidence>
<sequence length="478" mass="54653">MAITGIVLYVHSIVSYSDSLRLRFAKTKLNENESLINNGTMESASRRSTYSNNSGNNSIRIQDDSLTKKQSCWSQCAYSPYTICCYIFILLFLFTVQLVIGLLSVLTVSPEHVFISSLTEPNDDFLVSIRESVKIPHLLGDRASEIEALYKPFHCCGWIYYDDYEYLDNPNRRNKTAPVPDACCKTLVPGCGKRKHPNNIYFDGCWSKFGAEMRDYVLMLGWTALGFSVVELIGLYFPYVITFKQSHEGSISSLKCIIRNINEYVRESQLLLWIWRMISEISCFDYEQYLRDGVILCQLIETLAPSPQGSEPRPMTGGDHKRVKHDNIVRFLDSCRTFGLHDDELFDVEDLLSMQDIPRVTRCLYSLGKHAAEKFGKPELGKPYDEWLDEQLKGDQLVDNFNRRSGMPMGDDLYVAHVNTSWLKDRLEKRRAAAAAAIHRPPREPLVQRTSSKPISELKALFAENENKEEIISTINAQ</sequence>
<comment type="caution">
    <text evidence="7">The sequence shown here is derived from an EMBL/GenBank/DDBJ whole genome shotgun (WGS) entry which is preliminary data.</text>
</comment>
<dbReference type="InterPro" id="IPR036872">
    <property type="entry name" value="CH_dom_sf"/>
</dbReference>
<dbReference type="PANTHER" id="PTHR47385">
    <property type="entry name" value="CALPONIN"/>
    <property type="match status" value="1"/>
</dbReference>
<dbReference type="GO" id="GO:0007015">
    <property type="term" value="P:actin filament organization"/>
    <property type="evidence" value="ECO:0007669"/>
    <property type="project" value="TreeGrafter"/>
</dbReference>
<evidence type="ECO:0000256" key="4">
    <source>
        <dbReference type="ARBA" id="ARBA00023136"/>
    </source>
</evidence>
<feature type="domain" description="Calponin-homology (CH)" evidence="6">
    <location>
        <begin position="264"/>
        <end position="372"/>
    </location>
</feature>
<organism evidence="7 8">
    <name type="scientific">Blomia tropicalis</name>
    <name type="common">Mite</name>
    <dbReference type="NCBI Taxonomy" id="40697"/>
    <lineage>
        <taxon>Eukaryota</taxon>
        <taxon>Metazoa</taxon>
        <taxon>Ecdysozoa</taxon>
        <taxon>Arthropoda</taxon>
        <taxon>Chelicerata</taxon>
        <taxon>Arachnida</taxon>
        <taxon>Acari</taxon>
        <taxon>Acariformes</taxon>
        <taxon>Sarcoptiformes</taxon>
        <taxon>Astigmata</taxon>
        <taxon>Glycyphagoidea</taxon>
        <taxon>Echimyopodidae</taxon>
        <taxon>Blomia</taxon>
    </lineage>
</organism>
<keyword evidence="4 5" id="KW-0472">Membrane</keyword>
<gene>
    <name evidence="7" type="ORF">RDWZM_007788</name>
</gene>
<feature type="transmembrane region" description="Helical" evidence="5">
    <location>
        <begin position="216"/>
        <end position="237"/>
    </location>
</feature>
<dbReference type="InterPro" id="IPR018499">
    <property type="entry name" value="Tetraspanin/Peripherin"/>
</dbReference>
<evidence type="ECO:0000313" key="8">
    <source>
        <dbReference type="Proteomes" id="UP001142055"/>
    </source>
</evidence>
<dbReference type="PROSITE" id="PS50021">
    <property type="entry name" value="CH"/>
    <property type="match status" value="1"/>
</dbReference>
<dbReference type="SMART" id="SM00033">
    <property type="entry name" value="CH"/>
    <property type="match status" value="1"/>
</dbReference>
<dbReference type="AlphaFoldDB" id="A0A9Q0M0D0"/>
<comment type="subcellular location">
    <subcellularLocation>
        <location evidence="1">Membrane</location>
        <topology evidence="1">Multi-pass membrane protein</topology>
    </subcellularLocation>
</comment>
<dbReference type="Pfam" id="PF00335">
    <property type="entry name" value="Tetraspanin"/>
    <property type="match status" value="1"/>
</dbReference>
<dbReference type="GO" id="GO:0016020">
    <property type="term" value="C:membrane"/>
    <property type="evidence" value="ECO:0007669"/>
    <property type="project" value="UniProtKB-SubCell"/>
</dbReference>
<dbReference type="SUPFAM" id="SSF48652">
    <property type="entry name" value="Tetraspanin"/>
    <property type="match status" value="1"/>
</dbReference>
<dbReference type="PANTHER" id="PTHR47385:SF14">
    <property type="entry name" value="TRANSGELIN"/>
    <property type="match status" value="1"/>
</dbReference>
<evidence type="ECO:0000259" key="6">
    <source>
        <dbReference type="PROSITE" id="PS50021"/>
    </source>
</evidence>
<protein>
    <recommendedName>
        <fullName evidence="6">Calponin-homology (CH) domain-containing protein</fullName>
    </recommendedName>
</protein>
<dbReference type="Proteomes" id="UP001142055">
    <property type="component" value="Chromosome 3"/>
</dbReference>
<feature type="transmembrane region" description="Helical" evidence="5">
    <location>
        <begin position="86"/>
        <end position="108"/>
    </location>
</feature>
<dbReference type="Gene3D" id="1.10.418.10">
    <property type="entry name" value="Calponin-like domain"/>
    <property type="match status" value="1"/>
</dbReference>
<keyword evidence="3 5" id="KW-1133">Transmembrane helix</keyword>
<dbReference type="Pfam" id="PF00307">
    <property type="entry name" value="CH"/>
    <property type="match status" value="1"/>
</dbReference>
<dbReference type="PRINTS" id="PR00888">
    <property type="entry name" value="SM22CALPONIN"/>
</dbReference>